<keyword evidence="2" id="KW-1185">Reference proteome</keyword>
<organism evidence="1 2">
    <name type="scientific">Obba rivulosa</name>
    <dbReference type="NCBI Taxonomy" id="1052685"/>
    <lineage>
        <taxon>Eukaryota</taxon>
        <taxon>Fungi</taxon>
        <taxon>Dikarya</taxon>
        <taxon>Basidiomycota</taxon>
        <taxon>Agaricomycotina</taxon>
        <taxon>Agaricomycetes</taxon>
        <taxon>Polyporales</taxon>
        <taxon>Gelatoporiaceae</taxon>
        <taxon>Obba</taxon>
    </lineage>
</organism>
<sequence length="332" mass="36881">MATCTFAKPESVQYLPCGRKMFKVNRADGGQDVRVVRPGGSTFSSKHFDAASSLQLGESRLRGASYWQPINIHFARDNELPLLPISRRNNIESPLLQDLLTRRFWNDVGDNNPLSAYRLLMDVLKAGEVEEMTKAIEVTALAEVAKVAEETEEMEAWALELIEAMEAMETMETMEETMAQKEAMEAMEALEVLEAFEAMQDMMQAMEETTPMGLAMAAMASEPAYEEHAVDLDKKAEQKAEAKLDCLATLKAPRGCLDSRGGLDAVPEKVEGTGGIKEAAAGEAGMVAECAPRPSYRSFECWWLRPMGWWPVIRAASFFAPLFCYVPMLTRN</sequence>
<evidence type="ECO:0000313" key="1">
    <source>
        <dbReference type="EMBL" id="OCH86171.1"/>
    </source>
</evidence>
<dbReference type="EMBL" id="KV722541">
    <property type="protein sequence ID" value="OCH86171.1"/>
    <property type="molecule type" value="Genomic_DNA"/>
</dbReference>
<proteinExistence type="predicted"/>
<accession>A0A8E2DGP9</accession>
<name>A0A8E2DGP9_9APHY</name>
<protein>
    <submittedName>
        <fullName evidence="1">Uncharacterized protein</fullName>
    </submittedName>
</protein>
<reference evidence="1 2" key="1">
    <citation type="submission" date="2016-07" db="EMBL/GenBank/DDBJ databases">
        <title>Draft genome of the white-rot fungus Obba rivulosa 3A-2.</title>
        <authorList>
            <consortium name="DOE Joint Genome Institute"/>
            <person name="Miettinen O."/>
            <person name="Riley R."/>
            <person name="Acob R."/>
            <person name="Barry K."/>
            <person name="Cullen D."/>
            <person name="De Vries R."/>
            <person name="Hainaut M."/>
            <person name="Hatakka A."/>
            <person name="Henrissat B."/>
            <person name="Hilden K."/>
            <person name="Kuo R."/>
            <person name="Labutti K."/>
            <person name="Lipzen A."/>
            <person name="Makela M.R."/>
            <person name="Sandor L."/>
            <person name="Spatafora J.W."/>
            <person name="Grigoriev I.V."/>
            <person name="Hibbett D.S."/>
        </authorList>
    </citation>
    <scope>NUCLEOTIDE SEQUENCE [LARGE SCALE GENOMIC DNA]</scope>
    <source>
        <strain evidence="1 2">3A-2</strain>
    </source>
</reference>
<dbReference type="OrthoDB" id="10673090at2759"/>
<evidence type="ECO:0000313" key="2">
    <source>
        <dbReference type="Proteomes" id="UP000250043"/>
    </source>
</evidence>
<dbReference type="AlphaFoldDB" id="A0A8E2DGP9"/>
<gene>
    <name evidence="1" type="ORF">OBBRIDRAFT_257875</name>
</gene>
<dbReference type="Proteomes" id="UP000250043">
    <property type="component" value="Unassembled WGS sequence"/>
</dbReference>